<evidence type="ECO:0000256" key="1">
    <source>
        <dbReference type="SAM" id="Phobius"/>
    </source>
</evidence>
<name>A0ABD3F4X8_9STRA</name>
<proteinExistence type="predicted"/>
<evidence type="ECO:0000313" key="3">
    <source>
        <dbReference type="Proteomes" id="UP001632037"/>
    </source>
</evidence>
<dbReference type="Proteomes" id="UP001632037">
    <property type="component" value="Unassembled WGS sequence"/>
</dbReference>
<keyword evidence="1" id="KW-0812">Transmembrane</keyword>
<evidence type="ECO:0008006" key="4">
    <source>
        <dbReference type="Google" id="ProtNLM"/>
    </source>
</evidence>
<feature type="transmembrane region" description="Helical" evidence="1">
    <location>
        <begin position="7"/>
        <end position="28"/>
    </location>
</feature>
<evidence type="ECO:0000313" key="2">
    <source>
        <dbReference type="EMBL" id="KAL3661763.1"/>
    </source>
</evidence>
<feature type="transmembrane region" description="Helical" evidence="1">
    <location>
        <begin position="48"/>
        <end position="70"/>
    </location>
</feature>
<reference evidence="2 3" key="1">
    <citation type="submission" date="2024-09" db="EMBL/GenBank/DDBJ databases">
        <title>Genome sequencing and assembly of Phytophthora oleae, isolate VK10A, causative agent of rot of olive drupes.</title>
        <authorList>
            <person name="Conti Taguali S."/>
            <person name="Riolo M."/>
            <person name="La Spada F."/>
            <person name="Cacciola S.O."/>
            <person name="Dionisio G."/>
        </authorList>
    </citation>
    <scope>NUCLEOTIDE SEQUENCE [LARGE SCALE GENOMIC DNA]</scope>
    <source>
        <strain evidence="2 3">VK10A</strain>
    </source>
</reference>
<sequence length="127" mass="14367">MECLVVTAYLEAIIPFFYTAYMLVMVHLPSAPYHTEMSGVTSENVGSTVSSVFIFGLLQIVSFWMLMAVVKGNCGMQALYHLTFVLEEQRSMIQGKLMIWMVITLCFRVVHFGVDFTFKFAGLGYHS</sequence>
<organism evidence="2 3">
    <name type="scientific">Phytophthora oleae</name>
    <dbReference type="NCBI Taxonomy" id="2107226"/>
    <lineage>
        <taxon>Eukaryota</taxon>
        <taxon>Sar</taxon>
        <taxon>Stramenopiles</taxon>
        <taxon>Oomycota</taxon>
        <taxon>Peronosporomycetes</taxon>
        <taxon>Peronosporales</taxon>
        <taxon>Peronosporaceae</taxon>
        <taxon>Phytophthora</taxon>
    </lineage>
</organism>
<dbReference type="AlphaFoldDB" id="A0ABD3F4X8"/>
<dbReference type="EMBL" id="JBIMZQ010000034">
    <property type="protein sequence ID" value="KAL3661763.1"/>
    <property type="molecule type" value="Genomic_DNA"/>
</dbReference>
<keyword evidence="3" id="KW-1185">Reference proteome</keyword>
<accession>A0ABD3F4X8</accession>
<comment type="caution">
    <text evidence="2">The sequence shown here is derived from an EMBL/GenBank/DDBJ whole genome shotgun (WGS) entry which is preliminary data.</text>
</comment>
<protein>
    <recommendedName>
        <fullName evidence="4">Transmembrane protein</fullName>
    </recommendedName>
</protein>
<feature type="transmembrane region" description="Helical" evidence="1">
    <location>
        <begin position="97"/>
        <end position="114"/>
    </location>
</feature>
<keyword evidence="1" id="KW-1133">Transmembrane helix</keyword>
<keyword evidence="1" id="KW-0472">Membrane</keyword>
<gene>
    <name evidence="2" type="ORF">V7S43_013059</name>
</gene>